<name>A0A099FGT2_9RHOB</name>
<evidence type="ECO:0000313" key="3">
    <source>
        <dbReference type="Proteomes" id="UP000029917"/>
    </source>
</evidence>
<sequence length="61" mass="6571">MHVEDREQGLTPLVQLLTTMNMLSSTPLGAADELDNSFSAFSEHNGTTVSSKSVPLDAHLE</sequence>
<feature type="region of interest" description="Disordered" evidence="1">
    <location>
        <begin position="41"/>
        <end position="61"/>
    </location>
</feature>
<keyword evidence="3" id="KW-1185">Reference proteome</keyword>
<comment type="caution">
    <text evidence="2">The sequence shown here is derived from an EMBL/GenBank/DDBJ whole genome shotgun (WGS) entry which is preliminary data.</text>
</comment>
<dbReference type="EMBL" id="JRKS01000002">
    <property type="protein sequence ID" value="KGJ09393.1"/>
    <property type="molecule type" value="Genomic_DNA"/>
</dbReference>
<reference evidence="2 3" key="1">
    <citation type="submission" date="2014-09" db="EMBL/GenBank/DDBJ databases">
        <authorList>
            <person name="McGinnis J.M."/>
            <person name="Wolfgang W.J."/>
        </authorList>
    </citation>
    <scope>NUCLEOTIDE SEQUENCE [LARGE SCALE GENOMIC DNA]</scope>
    <source>
        <strain evidence="2 3">HAMBI 3106</strain>
    </source>
</reference>
<accession>A0A099FGT2</accession>
<reference evidence="2 3" key="2">
    <citation type="submission" date="2014-10" db="EMBL/GenBank/DDBJ databases">
        <title>Paracoccus sanguinis sp. nov., isolated from clinical specimens of New York State patients.</title>
        <authorList>
            <person name="Mingle L.A."/>
            <person name="Cole J.A."/>
            <person name="Lapierre P."/>
            <person name="Musser K.A."/>
        </authorList>
    </citation>
    <scope>NUCLEOTIDE SEQUENCE [LARGE SCALE GENOMIC DNA]</scope>
    <source>
        <strain evidence="2 3">HAMBI 3106</strain>
    </source>
</reference>
<dbReference type="AlphaFoldDB" id="A0A099FGT2"/>
<dbReference type="Proteomes" id="UP000029917">
    <property type="component" value="Unassembled WGS sequence"/>
</dbReference>
<evidence type="ECO:0000256" key="1">
    <source>
        <dbReference type="SAM" id="MobiDB-lite"/>
    </source>
</evidence>
<evidence type="ECO:0000313" key="2">
    <source>
        <dbReference type="EMBL" id="KGJ09393.1"/>
    </source>
</evidence>
<proteinExistence type="predicted"/>
<protein>
    <submittedName>
        <fullName evidence="2">Uncharacterized protein</fullName>
    </submittedName>
</protein>
<gene>
    <name evidence="2" type="ORF">IC63_01075</name>
</gene>
<organism evidence="2 3">
    <name type="scientific">Paracoccus sphaerophysae</name>
    <dbReference type="NCBI Taxonomy" id="690417"/>
    <lineage>
        <taxon>Bacteria</taxon>
        <taxon>Pseudomonadati</taxon>
        <taxon>Pseudomonadota</taxon>
        <taxon>Alphaproteobacteria</taxon>
        <taxon>Rhodobacterales</taxon>
        <taxon>Paracoccaceae</taxon>
        <taxon>Paracoccus</taxon>
    </lineage>
</organism>
<dbReference type="STRING" id="690417.IC63_01075"/>
<feature type="compositionally biased region" description="Polar residues" evidence="1">
    <location>
        <begin position="41"/>
        <end position="53"/>
    </location>
</feature>